<dbReference type="SUPFAM" id="SSF51011">
    <property type="entry name" value="Glycosyl hydrolase domain"/>
    <property type="match status" value="1"/>
</dbReference>
<evidence type="ECO:0000256" key="3">
    <source>
        <dbReference type="SAM" id="SignalP"/>
    </source>
</evidence>
<dbReference type="SMART" id="SM00642">
    <property type="entry name" value="Aamy"/>
    <property type="match status" value="1"/>
</dbReference>
<feature type="domain" description="Glycosyl hydrolase family 13 catalytic" evidence="4">
    <location>
        <begin position="137"/>
        <end position="539"/>
    </location>
</feature>
<evidence type="ECO:0000256" key="1">
    <source>
        <dbReference type="ARBA" id="ARBA00022801"/>
    </source>
</evidence>
<dbReference type="Pfam" id="PF00128">
    <property type="entry name" value="Alpha-amylase"/>
    <property type="match status" value="1"/>
</dbReference>
<dbReference type="Proteomes" id="UP000523161">
    <property type="component" value="Unassembled WGS sequence"/>
</dbReference>
<feature type="signal peptide" evidence="3">
    <location>
        <begin position="1"/>
        <end position="25"/>
    </location>
</feature>
<dbReference type="Pfam" id="PF10438">
    <property type="entry name" value="Cyc-maltodext_C"/>
    <property type="match status" value="1"/>
</dbReference>
<dbReference type="InterPro" id="IPR019492">
    <property type="entry name" value="Cyclo-malto-dextrinase_C"/>
</dbReference>
<feature type="chain" id="PRO_5030864439" evidence="3">
    <location>
        <begin position="26"/>
        <end position="627"/>
    </location>
</feature>
<dbReference type="SUPFAM" id="SSF81296">
    <property type="entry name" value="E set domains"/>
    <property type="match status" value="1"/>
</dbReference>
<dbReference type="Gene3D" id="2.60.40.1180">
    <property type="entry name" value="Golgi alpha-mannosidase II"/>
    <property type="match status" value="1"/>
</dbReference>
<comment type="caution">
    <text evidence="5">The sequence shown here is derived from an EMBL/GenBank/DDBJ whole genome shotgun (WGS) entry which is preliminary data.</text>
</comment>
<sequence length="627" mass="70815">MYNKSLLSKNILAATVLSCGLSTQAAPAFQIERLEPANWWAGMQHPQLQLMLYGKDIAKLTPVLNYPGVNLTGVERSNNPNYLFVNLELAANVKPGDIALHFSLNGETVLSHSYPLLPRRDGSAERKGFSPSDVIYLLVPDRFANGTPANDNVHGMHEQANRNNEHGRHGGDLTGMQQALGYIADMGYTTIWPTPLTENNQNAYSYHGYAATDLYNIDARFGTNSQYRDFVAEANNKGIKVIQDIILNHIGNEHWWLKDLPDNNWLNNQEFLTGKPFIGTNHNRSTVQDPYASKIDSAQFTDGWFVDSMPDLNQRHPLLATYLIQNSIWWVEYANLSGIREDTYSYADKAFLSEWARRIMLEYPQFNIVGEEWSPNPLIVSYWQRGKQNKDGYVSHTPAMLDFPLYDALLKALNDDESWNGGWVGLYEMLSNDHIYAEPFNLVTFEGNHDTARIFSLLNEDMNLYRMAISYLLTMRGIPQMFYGTEIAMTSPKVRDDGKVRADFPGGWAGDKVNAFSGKGLNATQKSAQQLVKTLLNWRKSATAIHSGKLMHYAPDNGTYTYFRYNDSQTVMVVMNKQNQPVTLELARFNEALPQAKAATEVISGKRIKLDKQLTVPARGTLVLDIR</sequence>
<keyword evidence="3" id="KW-0732">Signal</keyword>
<evidence type="ECO:0000313" key="5">
    <source>
        <dbReference type="EMBL" id="NRQ41605.1"/>
    </source>
</evidence>
<dbReference type="InterPro" id="IPR013783">
    <property type="entry name" value="Ig-like_fold"/>
</dbReference>
<evidence type="ECO:0000256" key="2">
    <source>
        <dbReference type="ARBA" id="ARBA00023295"/>
    </source>
</evidence>
<dbReference type="GO" id="GO:0005975">
    <property type="term" value="P:carbohydrate metabolic process"/>
    <property type="evidence" value="ECO:0007669"/>
    <property type="project" value="InterPro"/>
</dbReference>
<dbReference type="SUPFAM" id="SSF51445">
    <property type="entry name" value="(Trans)glycosidases"/>
    <property type="match status" value="1"/>
</dbReference>
<accession>A0A7Y5ANF6</accession>
<dbReference type="InterPro" id="IPR014756">
    <property type="entry name" value="Ig_E-set"/>
</dbReference>
<dbReference type="CDD" id="cd11340">
    <property type="entry name" value="AmyAc_bac_CMD_like_3"/>
    <property type="match status" value="1"/>
</dbReference>
<evidence type="ECO:0000313" key="6">
    <source>
        <dbReference type="Proteomes" id="UP000523161"/>
    </source>
</evidence>
<dbReference type="GO" id="GO:0016798">
    <property type="term" value="F:hydrolase activity, acting on glycosyl bonds"/>
    <property type="evidence" value="ECO:0007669"/>
    <property type="project" value="UniProtKB-KW"/>
</dbReference>
<proteinExistence type="predicted"/>
<dbReference type="EMBL" id="JABSOD010000003">
    <property type="protein sequence ID" value="NRQ41605.1"/>
    <property type="molecule type" value="Genomic_DNA"/>
</dbReference>
<dbReference type="AlphaFoldDB" id="A0A7Y5ANF6"/>
<dbReference type="InterPro" id="IPR017853">
    <property type="entry name" value="GH"/>
</dbReference>
<dbReference type="InterPro" id="IPR006047">
    <property type="entry name" value="GH13_cat_dom"/>
</dbReference>
<keyword evidence="2" id="KW-0326">Glycosidase</keyword>
<organism evidence="5 6">
    <name type="scientific">Rheinheimera lutimaris</name>
    <dbReference type="NCBI Taxonomy" id="2740584"/>
    <lineage>
        <taxon>Bacteria</taxon>
        <taxon>Pseudomonadati</taxon>
        <taxon>Pseudomonadota</taxon>
        <taxon>Gammaproteobacteria</taxon>
        <taxon>Chromatiales</taxon>
        <taxon>Chromatiaceae</taxon>
        <taxon>Rheinheimera</taxon>
    </lineage>
</organism>
<dbReference type="Gene3D" id="3.20.20.80">
    <property type="entry name" value="Glycosidases"/>
    <property type="match status" value="1"/>
</dbReference>
<dbReference type="InterPro" id="IPR013780">
    <property type="entry name" value="Glyco_hydro_b"/>
</dbReference>
<reference evidence="5 6" key="1">
    <citation type="submission" date="2020-06" db="EMBL/GenBank/DDBJ databases">
        <title>Rheinheimera sp. nov., a marine bacterium isolated from coastal.</title>
        <authorList>
            <person name="Yu Q."/>
            <person name="Qi Y."/>
            <person name="Pu J."/>
        </authorList>
    </citation>
    <scope>NUCLEOTIDE SEQUENCE [LARGE SCALE GENOMIC DNA]</scope>
    <source>
        <strain evidence="5 6">YQF-2</strain>
    </source>
</reference>
<gene>
    <name evidence="5" type="ORF">HRH59_03355</name>
</gene>
<dbReference type="Gene3D" id="2.60.40.10">
    <property type="entry name" value="Immunoglobulins"/>
    <property type="match status" value="1"/>
</dbReference>
<dbReference type="InterPro" id="IPR015171">
    <property type="entry name" value="Cyc-maltodext_N"/>
</dbReference>
<name>A0A7Y5ANF6_9GAMM</name>
<keyword evidence="6" id="KW-1185">Reference proteome</keyword>
<keyword evidence="1 5" id="KW-0378">Hydrolase</keyword>
<dbReference type="Pfam" id="PF09087">
    <property type="entry name" value="Cyc-maltodext_N"/>
    <property type="match status" value="1"/>
</dbReference>
<dbReference type="RefSeq" id="WP_173499858.1">
    <property type="nucleotide sequence ID" value="NZ_JABSOD010000003.1"/>
</dbReference>
<dbReference type="PANTHER" id="PTHR10357">
    <property type="entry name" value="ALPHA-AMYLASE FAMILY MEMBER"/>
    <property type="match status" value="1"/>
</dbReference>
<evidence type="ECO:0000259" key="4">
    <source>
        <dbReference type="SMART" id="SM00642"/>
    </source>
</evidence>
<dbReference type="PANTHER" id="PTHR10357:SF210">
    <property type="entry name" value="MALTODEXTRIN GLUCOSIDASE"/>
    <property type="match status" value="1"/>
</dbReference>
<protein>
    <submittedName>
        <fullName evidence="5">Glycoside hydrolase family 13 protein</fullName>
    </submittedName>
</protein>